<dbReference type="Pfam" id="PF01156">
    <property type="entry name" value="IU_nuc_hydro"/>
    <property type="match status" value="1"/>
</dbReference>
<name>A0A1Q2CRQ9_9ACTN</name>
<accession>A0A1Q2CRQ9</accession>
<dbReference type="KEGG" id="tes:BW730_15840"/>
<feature type="domain" description="Inosine/uridine-preferring nucleoside hydrolase" evidence="3">
    <location>
        <begin position="12"/>
        <end position="298"/>
    </location>
</feature>
<keyword evidence="1" id="KW-0378">Hydrolase</keyword>
<evidence type="ECO:0000313" key="4">
    <source>
        <dbReference type="EMBL" id="AQP48755.1"/>
    </source>
</evidence>
<dbReference type="Gene3D" id="3.90.245.10">
    <property type="entry name" value="Ribonucleoside hydrolase-like"/>
    <property type="match status" value="1"/>
</dbReference>
<dbReference type="STRING" id="1332264.BW730_15840"/>
<dbReference type="InterPro" id="IPR036452">
    <property type="entry name" value="Ribo_hydro-like"/>
</dbReference>
<protein>
    <recommendedName>
        <fullName evidence="3">Inosine/uridine-preferring nucleoside hydrolase domain-containing protein</fullName>
    </recommendedName>
</protein>
<dbReference type="SUPFAM" id="SSF53590">
    <property type="entry name" value="Nucleoside hydrolase"/>
    <property type="match status" value="1"/>
</dbReference>
<gene>
    <name evidence="4" type="ORF">BW730_15840</name>
</gene>
<keyword evidence="5" id="KW-1185">Reference proteome</keyword>
<evidence type="ECO:0000259" key="3">
    <source>
        <dbReference type="Pfam" id="PF01156"/>
    </source>
</evidence>
<proteinExistence type="predicted"/>
<evidence type="ECO:0000256" key="1">
    <source>
        <dbReference type="ARBA" id="ARBA00022801"/>
    </source>
</evidence>
<dbReference type="AlphaFoldDB" id="A0A1Q2CRQ9"/>
<organism evidence="4 5">
    <name type="scientific">Tessaracoccus aquimaris</name>
    <dbReference type="NCBI Taxonomy" id="1332264"/>
    <lineage>
        <taxon>Bacteria</taxon>
        <taxon>Bacillati</taxon>
        <taxon>Actinomycetota</taxon>
        <taxon>Actinomycetes</taxon>
        <taxon>Propionibacteriales</taxon>
        <taxon>Propionibacteriaceae</taxon>
        <taxon>Tessaracoccus</taxon>
    </lineage>
</organism>
<reference evidence="5" key="1">
    <citation type="submission" date="2017-02" db="EMBL/GenBank/DDBJ databases">
        <title>Tessaracoccus aquaemaris sp. nov., isolated from the intestine of a Korean rockfish, Sebastes schlegelii, in a marine aquaculture pond.</title>
        <authorList>
            <person name="Tak E.J."/>
            <person name="Bae J.-W."/>
        </authorList>
    </citation>
    <scope>NUCLEOTIDE SEQUENCE [LARGE SCALE GENOMIC DNA]</scope>
    <source>
        <strain evidence="5">NSG39</strain>
    </source>
</reference>
<dbReference type="EMBL" id="CP019606">
    <property type="protein sequence ID" value="AQP48755.1"/>
    <property type="molecule type" value="Genomic_DNA"/>
</dbReference>
<evidence type="ECO:0000256" key="2">
    <source>
        <dbReference type="ARBA" id="ARBA00023295"/>
    </source>
</evidence>
<dbReference type="InterPro" id="IPR023186">
    <property type="entry name" value="IUNH"/>
</dbReference>
<keyword evidence="2" id="KW-0326">Glycosidase</keyword>
<sequence>MTLAASAPPVPIIIDTDMAMGVPGSDVGDGFALALALADPDIHVRAVTCVNGNADVDSVVLLTKEILDRLRHRHVPVYRGASTPLCAVRRRKSSATVAQQFGHHTADAGPAAARIAELVAEHPGEITIVAIGPLTNVATAIDINPDLPALVREIVIVGGQASDSDGDPPELNFATDPAAADAVLGSGAPIRVLGHGVTARGRVRRDEAAVMSIGGNSFERFAGRHTMAWIDHLGSVSGGARPSTTCALHDPLAVAILTRPGLVGWEPARVTATDASPLNGEVDLAPNALLARDLDAPGYLAHLFAAIGKLDAKD</sequence>
<dbReference type="PANTHER" id="PTHR12304">
    <property type="entry name" value="INOSINE-URIDINE PREFERRING NUCLEOSIDE HYDROLASE"/>
    <property type="match status" value="1"/>
</dbReference>
<dbReference type="GO" id="GO:0006152">
    <property type="term" value="P:purine nucleoside catabolic process"/>
    <property type="evidence" value="ECO:0007669"/>
    <property type="project" value="TreeGrafter"/>
</dbReference>
<dbReference type="GO" id="GO:0008477">
    <property type="term" value="F:purine nucleosidase activity"/>
    <property type="evidence" value="ECO:0007669"/>
    <property type="project" value="TreeGrafter"/>
</dbReference>
<dbReference type="PANTHER" id="PTHR12304:SF4">
    <property type="entry name" value="URIDINE NUCLEOSIDASE"/>
    <property type="match status" value="1"/>
</dbReference>
<dbReference type="Proteomes" id="UP000188145">
    <property type="component" value="Chromosome"/>
</dbReference>
<evidence type="ECO:0000313" key="5">
    <source>
        <dbReference type="Proteomes" id="UP000188145"/>
    </source>
</evidence>
<dbReference type="InterPro" id="IPR001910">
    <property type="entry name" value="Inosine/uridine_hydrolase_dom"/>
</dbReference>
<dbReference type="GO" id="GO:0005829">
    <property type="term" value="C:cytosol"/>
    <property type="evidence" value="ECO:0007669"/>
    <property type="project" value="TreeGrafter"/>
</dbReference>